<dbReference type="Proteomes" id="UP000255207">
    <property type="component" value="Unassembled WGS sequence"/>
</dbReference>
<comment type="caution">
    <text evidence="6">The sequence shown here is derived from an EMBL/GenBank/DDBJ whole genome shotgun (WGS) entry which is preliminary data.</text>
</comment>
<keyword evidence="2" id="KW-0805">Transcription regulation</keyword>
<dbReference type="RefSeq" id="WP_114829859.1">
    <property type="nucleotide sequence ID" value="NZ_QQTO01000033.1"/>
</dbReference>
<dbReference type="PROSITE" id="PS50931">
    <property type="entry name" value="HTH_LYSR"/>
    <property type="match status" value="1"/>
</dbReference>
<dbReference type="PANTHER" id="PTHR30537:SF1">
    <property type="entry name" value="HTH-TYPE TRANSCRIPTIONAL REGULATOR PGRR"/>
    <property type="match status" value="1"/>
</dbReference>
<dbReference type="GO" id="GO:0043565">
    <property type="term" value="F:sequence-specific DNA binding"/>
    <property type="evidence" value="ECO:0007669"/>
    <property type="project" value="TreeGrafter"/>
</dbReference>
<dbReference type="FunFam" id="1.10.10.10:FF:000001">
    <property type="entry name" value="LysR family transcriptional regulator"/>
    <property type="match status" value="1"/>
</dbReference>
<name>A0A370L7H2_9HYPH</name>
<dbReference type="InterPro" id="IPR005119">
    <property type="entry name" value="LysR_subst-bd"/>
</dbReference>
<dbReference type="Gene3D" id="3.40.190.290">
    <property type="match status" value="1"/>
</dbReference>
<proteinExistence type="inferred from homology"/>
<dbReference type="Pfam" id="PF03466">
    <property type="entry name" value="LysR_substrate"/>
    <property type="match status" value="1"/>
</dbReference>
<dbReference type="EMBL" id="QQTP01000006">
    <property type="protein sequence ID" value="RDJ24763.1"/>
    <property type="molecule type" value="Genomic_DNA"/>
</dbReference>
<dbReference type="SUPFAM" id="SSF53850">
    <property type="entry name" value="Periplasmic binding protein-like II"/>
    <property type="match status" value="1"/>
</dbReference>
<dbReference type="InterPro" id="IPR036390">
    <property type="entry name" value="WH_DNA-bd_sf"/>
</dbReference>
<evidence type="ECO:0000256" key="1">
    <source>
        <dbReference type="ARBA" id="ARBA00009437"/>
    </source>
</evidence>
<gene>
    <name evidence="6" type="ORF">DWE98_13935</name>
</gene>
<dbReference type="AlphaFoldDB" id="A0A370L7H2"/>
<dbReference type="SUPFAM" id="SSF46785">
    <property type="entry name" value="Winged helix' DNA-binding domain"/>
    <property type="match status" value="1"/>
</dbReference>
<dbReference type="Gene3D" id="1.10.10.10">
    <property type="entry name" value="Winged helix-like DNA-binding domain superfamily/Winged helix DNA-binding domain"/>
    <property type="match status" value="1"/>
</dbReference>
<dbReference type="InterPro" id="IPR058163">
    <property type="entry name" value="LysR-type_TF_proteobact-type"/>
</dbReference>
<sequence>MRLDQLSGLVAFLKVAETRSFTRAAAELGVAPPSLSEAVRGLEARLGVRLLNRTTRSVGLTEAGAAYLERVRPAAEEIQAAGAALDEARDHPVGTLRLSLPWIAGPLLIEPLMGPFLAAYPDVALDLVFDDGFVDLAAHGFDAGFRIGELLEKDMVALRLGGPLRFALLASPAYLAEHGTPERPADLARHRCIAYRFASTRAVASWEFSENGRDVSFTPTPRLSVNTMPLMVEAAVQGAGLAFAPERLAAAHLHEGRLIKVMAAYCPSYEPFHIYYPSRRLTPPKLKVFVEFARSHAGR</sequence>
<comment type="similarity">
    <text evidence="1">Belongs to the LysR transcriptional regulatory family.</text>
</comment>
<evidence type="ECO:0000256" key="4">
    <source>
        <dbReference type="ARBA" id="ARBA00023163"/>
    </source>
</evidence>
<keyword evidence="4" id="KW-0804">Transcription</keyword>
<dbReference type="GO" id="GO:0006351">
    <property type="term" value="P:DNA-templated transcription"/>
    <property type="evidence" value="ECO:0007669"/>
    <property type="project" value="TreeGrafter"/>
</dbReference>
<dbReference type="InterPro" id="IPR000847">
    <property type="entry name" value="LysR_HTH_N"/>
</dbReference>
<dbReference type="InterPro" id="IPR036388">
    <property type="entry name" value="WH-like_DNA-bd_sf"/>
</dbReference>
<dbReference type="OrthoDB" id="9813056at2"/>
<feature type="domain" description="HTH lysR-type" evidence="5">
    <location>
        <begin position="1"/>
        <end position="61"/>
    </location>
</feature>
<evidence type="ECO:0000259" key="5">
    <source>
        <dbReference type="PROSITE" id="PS50931"/>
    </source>
</evidence>
<reference evidence="7" key="1">
    <citation type="submission" date="2018-07" db="EMBL/GenBank/DDBJ databases">
        <authorList>
            <person name="Safronova V.I."/>
            <person name="Chirak E.R."/>
            <person name="Sazanova A.L."/>
        </authorList>
    </citation>
    <scope>NUCLEOTIDE SEQUENCE [LARGE SCALE GENOMIC DNA]</scope>
    <source>
        <strain evidence="7">RCAM04685</strain>
    </source>
</reference>
<accession>A0A370L7H2</accession>
<dbReference type="Pfam" id="PF00126">
    <property type="entry name" value="HTH_1"/>
    <property type="match status" value="1"/>
</dbReference>
<dbReference type="GO" id="GO:0003700">
    <property type="term" value="F:DNA-binding transcription factor activity"/>
    <property type="evidence" value="ECO:0007669"/>
    <property type="project" value="InterPro"/>
</dbReference>
<dbReference type="CDD" id="cd08474">
    <property type="entry name" value="PBP2_CrgA_like_5"/>
    <property type="match status" value="1"/>
</dbReference>
<keyword evidence="7" id="KW-1185">Reference proteome</keyword>
<dbReference type="PRINTS" id="PR00039">
    <property type="entry name" value="HTHLYSR"/>
</dbReference>
<dbReference type="PANTHER" id="PTHR30537">
    <property type="entry name" value="HTH-TYPE TRANSCRIPTIONAL REGULATOR"/>
    <property type="match status" value="1"/>
</dbReference>
<evidence type="ECO:0000256" key="3">
    <source>
        <dbReference type="ARBA" id="ARBA00023125"/>
    </source>
</evidence>
<organism evidence="6 7">
    <name type="scientific">Bosea caraganae</name>
    <dbReference type="NCBI Taxonomy" id="2763117"/>
    <lineage>
        <taxon>Bacteria</taxon>
        <taxon>Pseudomonadati</taxon>
        <taxon>Pseudomonadota</taxon>
        <taxon>Alphaproteobacteria</taxon>
        <taxon>Hyphomicrobiales</taxon>
        <taxon>Boseaceae</taxon>
        <taxon>Bosea</taxon>
    </lineage>
</organism>
<keyword evidence="3" id="KW-0238">DNA-binding</keyword>
<evidence type="ECO:0000313" key="7">
    <source>
        <dbReference type="Proteomes" id="UP000255207"/>
    </source>
</evidence>
<evidence type="ECO:0000256" key="2">
    <source>
        <dbReference type="ARBA" id="ARBA00023015"/>
    </source>
</evidence>
<protein>
    <submittedName>
        <fullName evidence="6">LysR family transcriptional regulator</fullName>
    </submittedName>
</protein>
<evidence type="ECO:0000313" key="6">
    <source>
        <dbReference type="EMBL" id="RDJ24763.1"/>
    </source>
</evidence>